<feature type="signal peptide" evidence="4">
    <location>
        <begin position="1"/>
        <end position="37"/>
    </location>
</feature>
<proteinExistence type="inferred from homology"/>
<comment type="subcellular location">
    <subcellularLocation>
        <location evidence="1">Cell envelope</location>
    </subcellularLocation>
</comment>
<dbReference type="PANTHER" id="PTHR46847:SF1">
    <property type="entry name" value="D-ALLOSE-BINDING PERIPLASMIC PROTEIN-RELATED"/>
    <property type="match status" value="1"/>
</dbReference>
<dbReference type="InterPro" id="IPR028082">
    <property type="entry name" value="Peripla_BP_I"/>
</dbReference>
<sequence length="370" mass="40131">MTLSRYFHGRNHCHLVSKSIATAFAFLLISFTSSALAIDFNSITNADKSENISLSEQQVAQLKTKKLTAALVWHGSSSWVSAVNQGARETFSTLGIDVIAVTDAQFDPAKQVADLENVSALKPDIILSLSVDSTSTKNSYRNAIDSGAKLVLLSNPIEGFVHHKDYVGIVTDDMFGMGRAAAELAIEALNQPSKSDKGKLGMIYHDANYFITNNRDSAFREALSAAPNIEIVIEKGFVKESDTSNIAAAMVLKNPEIEAIYVSWDSAAEGVIEALRSLDRPDIKVITHDLGVNNLLDMATNRNLYGTVADRPYDIGATMAKLGAASILGQQAAQVTIVPFDKVTRTNITTAWLEAFKKPLPKLLKQALQQ</sequence>
<dbReference type="SUPFAM" id="SSF53822">
    <property type="entry name" value="Periplasmic binding protein-like I"/>
    <property type="match status" value="1"/>
</dbReference>
<evidence type="ECO:0000256" key="4">
    <source>
        <dbReference type="SAM" id="SignalP"/>
    </source>
</evidence>
<accession>A0ABN1L6Z4</accession>
<evidence type="ECO:0000259" key="5">
    <source>
        <dbReference type="Pfam" id="PF13407"/>
    </source>
</evidence>
<evidence type="ECO:0000313" key="7">
    <source>
        <dbReference type="Proteomes" id="UP001500021"/>
    </source>
</evidence>
<keyword evidence="3 4" id="KW-0732">Signal</keyword>
<dbReference type="Gene3D" id="3.40.50.2300">
    <property type="match status" value="2"/>
</dbReference>
<dbReference type="EMBL" id="BAAAFA010000005">
    <property type="protein sequence ID" value="GAA0817253.1"/>
    <property type="molecule type" value="Genomic_DNA"/>
</dbReference>
<evidence type="ECO:0000256" key="2">
    <source>
        <dbReference type="ARBA" id="ARBA00007639"/>
    </source>
</evidence>
<evidence type="ECO:0000313" key="6">
    <source>
        <dbReference type="EMBL" id="GAA0817253.1"/>
    </source>
</evidence>
<feature type="domain" description="Periplasmic binding protein" evidence="5">
    <location>
        <begin position="73"/>
        <end position="330"/>
    </location>
</feature>
<protein>
    <submittedName>
        <fullName evidence="6">Substrate-binding domain-containing protein</fullName>
    </submittedName>
</protein>
<comment type="similarity">
    <text evidence="2">Belongs to the bacterial solute-binding protein 2 family.</text>
</comment>
<comment type="caution">
    <text evidence="6">The sequence shown here is derived from an EMBL/GenBank/DDBJ whole genome shotgun (WGS) entry which is preliminary data.</text>
</comment>
<gene>
    <name evidence="6" type="ORF">GCM10009111_18260</name>
</gene>
<name>A0ABN1L6Z4_9GAMM</name>
<feature type="chain" id="PRO_5047158939" evidence="4">
    <location>
        <begin position="38"/>
        <end position="370"/>
    </location>
</feature>
<dbReference type="Pfam" id="PF13407">
    <property type="entry name" value="Peripla_BP_4"/>
    <property type="match status" value="1"/>
</dbReference>
<dbReference type="InterPro" id="IPR025997">
    <property type="entry name" value="SBP_2_dom"/>
</dbReference>
<dbReference type="RefSeq" id="WP_343817158.1">
    <property type="nucleotide sequence ID" value="NZ_BAAAFA010000005.1"/>
</dbReference>
<keyword evidence="7" id="KW-1185">Reference proteome</keyword>
<evidence type="ECO:0000256" key="3">
    <source>
        <dbReference type="ARBA" id="ARBA00022729"/>
    </source>
</evidence>
<evidence type="ECO:0000256" key="1">
    <source>
        <dbReference type="ARBA" id="ARBA00004196"/>
    </source>
</evidence>
<dbReference type="Proteomes" id="UP001500021">
    <property type="component" value="Unassembled WGS sequence"/>
</dbReference>
<dbReference type="PANTHER" id="PTHR46847">
    <property type="entry name" value="D-ALLOSE-BINDING PERIPLASMIC PROTEIN-RELATED"/>
    <property type="match status" value="1"/>
</dbReference>
<organism evidence="6 7">
    <name type="scientific">Colwellia asteriadis</name>
    <dbReference type="NCBI Taxonomy" id="517723"/>
    <lineage>
        <taxon>Bacteria</taxon>
        <taxon>Pseudomonadati</taxon>
        <taxon>Pseudomonadota</taxon>
        <taxon>Gammaproteobacteria</taxon>
        <taxon>Alteromonadales</taxon>
        <taxon>Colwelliaceae</taxon>
        <taxon>Colwellia</taxon>
    </lineage>
</organism>
<dbReference type="CDD" id="cd06316">
    <property type="entry name" value="PBP1_ABC_sugar_binding-like"/>
    <property type="match status" value="1"/>
</dbReference>
<reference evidence="6 7" key="1">
    <citation type="journal article" date="2019" name="Int. J. Syst. Evol. Microbiol.">
        <title>The Global Catalogue of Microorganisms (GCM) 10K type strain sequencing project: providing services to taxonomists for standard genome sequencing and annotation.</title>
        <authorList>
            <consortium name="The Broad Institute Genomics Platform"/>
            <consortium name="The Broad Institute Genome Sequencing Center for Infectious Disease"/>
            <person name="Wu L."/>
            <person name="Ma J."/>
        </authorList>
    </citation>
    <scope>NUCLEOTIDE SEQUENCE [LARGE SCALE GENOMIC DNA]</scope>
    <source>
        <strain evidence="6 7">JCM 15608</strain>
    </source>
</reference>